<keyword evidence="4" id="KW-1185">Reference proteome</keyword>
<protein>
    <recommendedName>
        <fullName evidence="2">N-acetyltransferase domain-containing protein</fullName>
    </recommendedName>
</protein>
<dbReference type="PROSITE" id="PS51186">
    <property type="entry name" value="GNAT"/>
    <property type="match status" value="1"/>
</dbReference>
<feature type="region of interest" description="Disordered" evidence="1">
    <location>
        <begin position="141"/>
        <end position="162"/>
    </location>
</feature>
<organism evidence="3 4">
    <name type="scientific">Leucocoprinus birnbaumii</name>
    <dbReference type="NCBI Taxonomy" id="56174"/>
    <lineage>
        <taxon>Eukaryota</taxon>
        <taxon>Fungi</taxon>
        <taxon>Dikarya</taxon>
        <taxon>Basidiomycota</taxon>
        <taxon>Agaricomycotina</taxon>
        <taxon>Agaricomycetes</taxon>
        <taxon>Agaricomycetidae</taxon>
        <taxon>Agaricales</taxon>
        <taxon>Agaricineae</taxon>
        <taxon>Agaricaceae</taxon>
        <taxon>Leucocoprinus</taxon>
    </lineage>
</organism>
<dbReference type="CDD" id="cd04301">
    <property type="entry name" value="NAT_SF"/>
    <property type="match status" value="1"/>
</dbReference>
<dbReference type="InterPro" id="IPR000182">
    <property type="entry name" value="GNAT_dom"/>
</dbReference>
<dbReference type="Pfam" id="PF00583">
    <property type="entry name" value="Acetyltransf_1"/>
    <property type="match status" value="1"/>
</dbReference>
<gene>
    <name evidence="3" type="ORF">NP233_g9532</name>
</gene>
<accession>A0AAD5VNR4</accession>
<sequence length="223" mass="24542">MGQRYPTHHFTTTPEYGRPEARLSSTQAEDTSLKTSMVKPSVQARRVSLDVLNTTYAHDLPFLVATTLAPPASSDSEVEGVAAVEKVIGYAYAFPWRASYRAYRHTVEISIYVDPAYQSVGAGSALMDALIAALRATRVRDPTNPNASTGDEGETEDPLELPDGTGRVREVLSIMSLDTEGRDGGYGLANFYSKWGFEQIGHMKRVGYKFGRWIDVLMLQVSL</sequence>
<dbReference type="Proteomes" id="UP001213000">
    <property type="component" value="Unassembled WGS sequence"/>
</dbReference>
<feature type="region of interest" description="Disordered" evidence="1">
    <location>
        <begin position="1"/>
        <end position="31"/>
    </location>
</feature>
<reference evidence="3" key="1">
    <citation type="submission" date="2022-07" db="EMBL/GenBank/DDBJ databases">
        <title>Genome Sequence of Leucocoprinus birnbaumii.</title>
        <authorList>
            <person name="Buettner E."/>
        </authorList>
    </citation>
    <scope>NUCLEOTIDE SEQUENCE</scope>
    <source>
        <strain evidence="3">VT141</strain>
    </source>
</reference>
<dbReference type="GO" id="GO:0016747">
    <property type="term" value="F:acyltransferase activity, transferring groups other than amino-acyl groups"/>
    <property type="evidence" value="ECO:0007669"/>
    <property type="project" value="InterPro"/>
</dbReference>
<dbReference type="Gene3D" id="3.40.630.30">
    <property type="match status" value="1"/>
</dbReference>
<name>A0AAD5VNR4_9AGAR</name>
<comment type="caution">
    <text evidence="3">The sequence shown here is derived from an EMBL/GenBank/DDBJ whole genome shotgun (WGS) entry which is preliminary data.</text>
</comment>
<dbReference type="InterPro" id="IPR016181">
    <property type="entry name" value="Acyl_CoA_acyltransferase"/>
</dbReference>
<feature type="compositionally biased region" description="Acidic residues" evidence="1">
    <location>
        <begin position="151"/>
        <end position="160"/>
    </location>
</feature>
<evidence type="ECO:0000313" key="4">
    <source>
        <dbReference type="Proteomes" id="UP001213000"/>
    </source>
</evidence>
<dbReference type="EMBL" id="JANIEX010000861">
    <property type="protein sequence ID" value="KAJ3562502.1"/>
    <property type="molecule type" value="Genomic_DNA"/>
</dbReference>
<proteinExistence type="predicted"/>
<dbReference type="SUPFAM" id="SSF55729">
    <property type="entry name" value="Acyl-CoA N-acyltransferases (Nat)"/>
    <property type="match status" value="1"/>
</dbReference>
<dbReference type="AlphaFoldDB" id="A0AAD5VNR4"/>
<evidence type="ECO:0000313" key="3">
    <source>
        <dbReference type="EMBL" id="KAJ3562502.1"/>
    </source>
</evidence>
<feature type="domain" description="N-acetyltransferase" evidence="2">
    <location>
        <begin position="39"/>
        <end position="220"/>
    </location>
</feature>
<evidence type="ECO:0000259" key="2">
    <source>
        <dbReference type="PROSITE" id="PS51186"/>
    </source>
</evidence>
<evidence type="ECO:0000256" key="1">
    <source>
        <dbReference type="SAM" id="MobiDB-lite"/>
    </source>
</evidence>